<evidence type="ECO:0000259" key="9">
    <source>
        <dbReference type="SMART" id="SM00928"/>
    </source>
</evidence>
<name>A0A7Z7BPQ8_9HYPH</name>
<dbReference type="Gene3D" id="6.10.250.1450">
    <property type="match status" value="1"/>
</dbReference>
<dbReference type="InterPro" id="IPR001949">
    <property type="entry name" value="NADH-UbQ_OxRdtase_51kDa_CS"/>
</dbReference>
<proteinExistence type="inferred from homology"/>
<dbReference type="Gene3D" id="3.40.50.11540">
    <property type="entry name" value="NADH-ubiquinone oxidoreductase 51kDa subunit"/>
    <property type="match status" value="1"/>
</dbReference>
<dbReference type="FunFam" id="3.40.50.11540:FF:000001">
    <property type="entry name" value="NADH dehydrogenase [ubiquinone] flavoprotein 1, mitochondrial"/>
    <property type="match status" value="1"/>
</dbReference>
<gene>
    <name evidence="10" type="ORF">SAMN05428983_3522</name>
</gene>
<evidence type="ECO:0000256" key="8">
    <source>
        <dbReference type="ARBA" id="ARBA00023014"/>
    </source>
</evidence>
<evidence type="ECO:0000313" key="10">
    <source>
        <dbReference type="EMBL" id="SDJ99442.1"/>
    </source>
</evidence>
<reference evidence="10 11" key="1">
    <citation type="submission" date="2016-10" db="EMBL/GenBank/DDBJ databases">
        <authorList>
            <person name="Varghese N."/>
            <person name="Submissions S."/>
        </authorList>
    </citation>
    <scope>NUCLEOTIDE SEQUENCE [LARGE SCALE GENOMIC DNA]</scope>
    <source>
        <strain evidence="10 11">PDC82</strain>
    </source>
</reference>
<evidence type="ECO:0000256" key="5">
    <source>
        <dbReference type="ARBA" id="ARBA00022485"/>
    </source>
</evidence>
<dbReference type="SUPFAM" id="SSF142019">
    <property type="entry name" value="Nqo1 FMN-binding domain-like"/>
    <property type="match status" value="1"/>
</dbReference>
<dbReference type="InterPro" id="IPR019575">
    <property type="entry name" value="Nuop51_4Fe4S-bd"/>
</dbReference>
<organism evidence="10 11">
    <name type="scientific">Agrobacterium fabrum</name>
    <dbReference type="NCBI Taxonomy" id="1176649"/>
    <lineage>
        <taxon>Bacteria</taxon>
        <taxon>Pseudomonadati</taxon>
        <taxon>Pseudomonadota</taxon>
        <taxon>Alphaproteobacteria</taxon>
        <taxon>Hyphomicrobiales</taxon>
        <taxon>Rhizobiaceae</taxon>
        <taxon>Rhizobium/Agrobacterium group</taxon>
        <taxon>Agrobacterium</taxon>
        <taxon>Agrobacterium tumefaciens complex</taxon>
    </lineage>
</organism>
<dbReference type="SMART" id="SM00928">
    <property type="entry name" value="NADH_4Fe-4S"/>
    <property type="match status" value="1"/>
</dbReference>
<evidence type="ECO:0000256" key="7">
    <source>
        <dbReference type="ARBA" id="ARBA00023004"/>
    </source>
</evidence>
<dbReference type="GO" id="GO:0008137">
    <property type="term" value="F:NADH dehydrogenase (ubiquinone) activity"/>
    <property type="evidence" value="ECO:0007669"/>
    <property type="project" value="InterPro"/>
</dbReference>
<keyword evidence="6" id="KW-0479">Metal-binding</keyword>
<evidence type="ECO:0000256" key="1">
    <source>
        <dbReference type="ARBA" id="ARBA00001917"/>
    </source>
</evidence>
<protein>
    <submittedName>
        <fullName evidence="10">Formate dehydrogenase beta subunit</fullName>
    </submittedName>
</protein>
<dbReference type="PROSITE" id="PS00645">
    <property type="entry name" value="COMPLEX1_51K_2"/>
    <property type="match status" value="1"/>
</dbReference>
<accession>A0A7Z7BPQ8</accession>
<dbReference type="PANTHER" id="PTHR43578">
    <property type="entry name" value="NADH-QUINONE OXIDOREDUCTASE SUBUNIT F"/>
    <property type="match status" value="1"/>
</dbReference>
<dbReference type="GO" id="GO:0010181">
    <property type="term" value="F:FMN binding"/>
    <property type="evidence" value="ECO:0007669"/>
    <property type="project" value="InterPro"/>
</dbReference>
<dbReference type="GO" id="GO:0046872">
    <property type="term" value="F:metal ion binding"/>
    <property type="evidence" value="ECO:0007669"/>
    <property type="project" value="UniProtKB-KW"/>
</dbReference>
<comment type="cofactor">
    <cofactor evidence="1">
        <name>FMN</name>
        <dbReference type="ChEBI" id="CHEBI:58210"/>
    </cofactor>
</comment>
<evidence type="ECO:0000256" key="3">
    <source>
        <dbReference type="ARBA" id="ARBA00002378"/>
    </source>
</evidence>
<dbReference type="InterPro" id="IPR037225">
    <property type="entry name" value="Nuo51_FMN-bd_sf"/>
</dbReference>
<evidence type="ECO:0000256" key="2">
    <source>
        <dbReference type="ARBA" id="ARBA00001966"/>
    </source>
</evidence>
<sequence>MSVTVFVPGDSAALAVGANRVADAIAREAASRNLDIHIVRNGSRGMLWLEVLVEVRTEHGRIAYGPVKAADVTSLFDAEFLAGGDHRLCLGPTKDIPFLKNQTRLTFARCGVTDPLSLEDYRNYQGMKGLEKAVTMEPLAIVAQVTESGLRGRGGAGFPTGIKWKTVADAMADQKYIVCNADEGDSGTFADRMIMEGDPFVLIEGMAIAGLAVGATKGFIYTRSEYPYAIKVMEKAIEIARREGILGSSVLGSGRAFDMEVRMGAGAYVCGEETSLLNSLEGKRGTVRAKPPLPALQGLFGKPTVVNNVISLASIPVIMDRGAAFYRDFGVGRSHGTIPIQLAGNIRYGGLYETAFGLSLGQLVNDIGGGTITGRPVKAVQVGGPLGAYFPVSLFDTIFDYEAFTAAGGLIGHAGIVVFDDTADMLHQARFALEFCAVESCGKCTPCRIGSTRGVETVDKIALGIEREKNTALLEDLCETMKFGSLCALGGFTPYPVMSALRHFPQDFAPIPRVEAAE</sequence>
<dbReference type="GO" id="GO:0051539">
    <property type="term" value="F:4 iron, 4 sulfur cluster binding"/>
    <property type="evidence" value="ECO:0007669"/>
    <property type="project" value="UniProtKB-KW"/>
</dbReference>
<dbReference type="Proteomes" id="UP000198917">
    <property type="component" value="Unassembled WGS sequence"/>
</dbReference>
<keyword evidence="7" id="KW-0408">Iron</keyword>
<dbReference type="AlphaFoldDB" id="A0A7Z7BPQ8"/>
<dbReference type="RefSeq" id="WP_092733459.1">
    <property type="nucleotide sequence ID" value="NZ_FNEW01000003.1"/>
</dbReference>
<comment type="similarity">
    <text evidence="4">Belongs to the complex I 51 kDa subunit family.</text>
</comment>
<dbReference type="SUPFAM" id="SSF140490">
    <property type="entry name" value="Nqo1C-terminal domain-like"/>
    <property type="match status" value="1"/>
</dbReference>
<dbReference type="InterPro" id="IPR011538">
    <property type="entry name" value="Nuo51_FMN-bd"/>
</dbReference>
<dbReference type="InterPro" id="IPR037207">
    <property type="entry name" value="Nuop51_4Fe4S-bd_sf"/>
</dbReference>
<comment type="caution">
    <text evidence="10">The sequence shown here is derived from an EMBL/GenBank/DDBJ whole genome shotgun (WGS) entry which is preliminary data.</text>
</comment>
<dbReference type="Pfam" id="PF10589">
    <property type="entry name" value="NADH_4Fe-4S"/>
    <property type="match status" value="1"/>
</dbReference>
<evidence type="ECO:0000256" key="6">
    <source>
        <dbReference type="ARBA" id="ARBA00022723"/>
    </source>
</evidence>
<dbReference type="EMBL" id="FNEW01000003">
    <property type="protein sequence ID" value="SDJ99442.1"/>
    <property type="molecule type" value="Genomic_DNA"/>
</dbReference>
<dbReference type="Gene3D" id="1.20.1440.230">
    <property type="entry name" value="NADH-ubiquinone oxidoreductase 51kDa subunit, iron-sulphur binding domain"/>
    <property type="match status" value="1"/>
</dbReference>
<comment type="cofactor">
    <cofactor evidence="2">
        <name>[4Fe-4S] cluster</name>
        <dbReference type="ChEBI" id="CHEBI:49883"/>
    </cofactor>
</comment>
<dbReference type="Gene3D" id="3.10.20.600">
    <property type="match status" value="1"/>
</dbReference>
<dbReference type="CDD" id="cd03063">
    <property type="entry name" value="TRX_Fd_FDH_beta"/>
    <property type="match status" value="1"/>
</dbReference>
<dbReference type="PROSITE" id="PS00644">
    <property type="entry name" value="COMPLEX1_51K_1"/>
    <property type="match status" value="1"/>
</dbReference>
<evidence type="ECO:0000256" key="4">
    <source>
        <dbReference type="ARBA" id="ARBA00007523"/>
    </source>
</evidence>
<dbReference type="Pfam" id="PF01512">
    <property type="entry name" value="Complex1_51K"/>
    <property type="match status" value="1"/>
</dbReference>
<keyword evidence="8" id="KW-0411">Iron-sulfur</keyword>
<keyword evidence="5" id="KW-0004">4Fe-4S</keyword>
<evidence type="ECO:0000313" key="11">
    <source>
        <dbReference type="Proteomes" id="UP000198917"/>
    </source>
</evidence>
<dbReference type="PANTHER" id="PTHR43578:SF3">
    <property type="entry name" value="NADH-QUINONE OXIDOREDUCTASE SUBUNIT F"/>
    <property type="match status" value="1"/>
</dbReference>
<comment type="function">
    <text evidence="3">NDH-1 shuttles electrons from NADH, via FMN and iron-sulfur (Fe-S) centers, to quinones in the respiratory chain. The immediate electron acceptor for the enzyme in this species is believed to be ubiquinone. Couples the redox reaction to proton translocation (for every two electrons transferred, four hydrogen ions are translocated across the cytoplasmic membrane), and thus conserves the redox energy in a proton gradient.</text>
</comment>
<dbReference type="SUPFAM" id="SSF142984">
    <property type="entry name" value="Nqo1 middle domain-like"/>
    <property type="match status" value="1"/>
</dbReference>
<feature type="domain" description="NADH-ubiquinone oxidoreductase 51kDa subunit iron-sulphur binding" evidence="9">
    <location>
        <begin position="426"/>
        <end position="471"/>
    </location>
</feature>